<dbReference type="InterPro" id="IPR039424">
    <property type="entry name" value="SBP_5"/>
</dbReference>
<sequence length="196" mass="20525">MPVRFDAAAAAQTLEGAGYTDENGTRAKDGKPLSIRFTIHGDDPMSTALAQTVQNQLTKIGVEAQIDARPQSAFGQTMSSRDFDVLLAGGGSDSPDPTSAMCQTMCSTSPGNASGAGTPELDERIARLGAQADDDARAAEINAIEKEWLGQYGQLPLWHGPDVYAIRTGLSGLGPAAFASLTTDWEDVGWEPGTGH</sequence>
<accession>A0ABQ6IL04</accession>
<proteinExistence type="predicted"/>
<dbReference type="Gene3D" id="3.10.105.10">
    <property type="entry name" value="Dipeptide-binding Protein, Domain 3"/>
    <property type="match status" value="1"/>
</dbReference>
<dbReference type="InterPro" id="IPR000914">
    <property type="entry name" value="SBP_5_dom"/>
</dbReference>
<evidence type="ECO:0000259" key="1">
    <source>
        <dbReference type="Pfam" id="PF00496"/>
    </source>
</evidence>
<reference evidence="3" key="1">
    <citation type="journal article" date="2019" name="Int. J. Syst. Evol. Microbiol.">
        <title>The Global Catalogue of Microorganisms (GCM) 10K type strain sequencing project: providing services to taxonomists for standard genome sequencing and annotation.</title>
        <authorList>
            <consortium name="The Broad Institute Genomics Platform"/>
            <consortium name="The Broad Institute Genome Sequencing Center for Infectious Disease"/>
            <person name="Wu L."/>
            <person name="Ma J."/>
        </authorList>
    </citation>
    <scope>NUCLEOTIDE SEQUENCE [LARGE SCALE GENOMIC DNA]</scope>
    <source>
        <strain evidence="3">NBRC 113072</strain>
    </source>
</reference>
<organism evidence="2 3">
    <name type="scientific">Mobilicoccus caccae</name>
    <dbReference type="NCBI Taxonomy" id="1859295"/>
    <lineage>
        <taxon>Bacteria</taxon>
        <taxon>Bacillati</taxon>
        <taxon>Actinomycetota</taxon>
        <taxon>Actinomycetes</taxon>
        <taxon>Micrococcales</taxon>
        <taxon>Dermatophilaceae</taxon>
        <taxon>Mobilicoccus</taxon>
    </lineage>
</organism>
<dbReference type="Pfam" id="PF00496">
    <property type="entry name" value="SBP_bac_5"/>
    <property type="match status" value="1"/>
</dbReference>
<comment type="caution">
    <text evidence="2">The sequence shown here is derived from an EMBL/GenBank/DDBJ whole genome shotgun (WGS) entry which is preliminary data.</text>
</comment>
<dbReference type="Proteomes" id="UP001157126">
    <property type="component" value="Unassembled WGS sequence"/>
</dbReference>
<evidence type="ECO:0000313" key="2">
    <source>
        <dbReference type="EMBL" id="GMA38570.1"/>
    </source>
</evidence>
<dbReference type="SUPFAM" id="SSF53850">
    <property type="entry name" value="Periplasmic binding protein-like II"/>
    <property type="match status" value="1"/>
</dbReference>
<dbReference type="EMBL" id="BSUO01000001">
    <property type="protein sequence ID" value="GMA38570.1"/>
    <property type="molecule type" value="Genomic_DNA"/>
</dbReference>
<name>A0ABQ6IL04_9MICO</name>
<evidence type="ECO:0000313" key="3">
    <source>
        <dbReference type="Proteomes" id="UP001157126"/>
    </source>
</evidence>
<gene>
    <name evidence="2" type="ORF">GCM10025883_06150</name>
</gene>
<feature type="domain" description="Solute-binding protein family 5" evidence="1">
    <location>
        <begin position="5"/>
        <end position="107"/>
    </location>
</feature>
<dbReference type="PANTHER" id="PTHR30290">
    <property type="entry name" value="PERIPLASMIC BINDING COMPONENT OF ABC TRANSPORTER"/>
    <property type="match status" value="1"/>
</dbReference>
<protein>
    <recommendedName>
        <fullName evidence="1">Solute-binding protein family 5 domain-containing protein</fullName>
    </recommendedName>
</protein>
<keyword evidence="3" id="KW-1185">Reference proteome</keyword>